<organism evidence="1 2">
    <name type="scientific">Pseudoduganella aquatica</name>
    <dbReference type="NCBI Taxonomy" id="2660641"/>
    <lineage>
        <taxon>Bacteria</taxon>
        <taxon>Pseudomonadati</taxon>
        <taxon>Pseudomonadota</taxon>
        <taxon>Betaproteobacteria</taxon>
        <taxon>Burkholderiales</taxon>
        <taxon>Oxalobacteraceae</taxon>
        <taxon>Telluria group</taxon>
        <taxon>Pseudoduganella</taxon>
    </lineage>
</organism>
<reference evidence="1 2" key="1">
    <citation type="submission" date="2019-12" db="EMBL/GenBank/DDBJ databases">
        <title>Novel species isolated from a subtropical stream in China.</title>
        <authorList>
            <person name="Lu H."/>
        </authorList>
    </citation>
    <scope>NUCLEOTIDE SEQUENCE [LARGE SCALE GENOMIC DNA]</scope>
    <source>
        <strain evidence="1 2">FT127W</strain>
    </source>
</reference>
<gene>
    <name evidence="1" type="ORF">GTP77_26200</name>
</gene>
<comment type="caution">
    <text evidence="1">The sequence shown here is derived from an EMBL/GenBank/DDBJ whole genome shotgun (WGS) entry which is preliminary data.</text>
</comment>
<name>A0A7X4HHZ7_9BURK</name>
<keyword evidence="2" id="KW-1185">Reference proteome</keyword>
<evidence type="ECO:0000313" key="1">
    <source>
        <dbReference type="EMBL" id="MYN10817.1"/>
    </source>
</evidence>
<accession>A0A7X4HHZ7</accession>
<sequence length="110" mass="11142">MERPDALAVWLHLVEQTRREAGLAMVDELAKAGITASLGDASAAPRNALGVVLFEAWSEGLAELLSALSARATLLAVCCGPALSADAMWAALAAGASDLLQWPAGGAAAD</sequence>
<proteinExistence type="predicted"/>
<evidence type="ECO:0000313" key="2">
    <source>
        <dbReference type="Proteomes" id="UP000450676"/>
    </source>
</evidence>
<dbReference type="Proteomes" id="UP000450676">
    <property type="component" value="Unassembled WGS sequence"/>
</dbReference>
<feature type="non-terminal residue" evidence="1">
    <location>
        <position position="110"/>
    </location>
</feature>
<dbReference type="AlphaFoldDB" id="A0A7X4HHZ7"/>
<protein>
    <submittedName>
        <fullName evidence="1">Uncharacterized protein</fullName>
    </submittedName>
</protein>
<dbReference type="EMBL" id="WWCU01000045">
    <property type="protein sequence ID" value="MYN10817.1"/>
    <property type="molecule type" value="Genomic_DNA"/>
</dbReference>